<organism evidence="9 10">
    <name type="scientific">Conger conger</name>
    <name type="common">Conger eel</name>
    <name type="synonym">Muraena conger</name>
    <dbReference type="NCBI Taxonomy" id="82655"/>
    <lineage>
        <taxon>Eukaryota</taxon>
        <taxon>Metazoa</taxon>
        <taxon>Chordata</taxon>
        <taxon>Craniata</taxon>
        <taxon>Vertebrata</taxon>
        <taxon>Euteleostomi</taxon>
        <taxon>Actinopterygii</taxon>
        <taxon>Neopterygii</taxon>
        <taxon>Teleostei</taxon>
        <taxon>Anguilliformes</taxon>
        <taxon>Congridae</taxon>
        <taxon>Conger</taxon>
    </lineage>
</organism>
<evidence type="ECO:0000256" key="2">
    <source>
        <dbReference type="ARBA" id="ARBA00006197"/>
    </source>
</evidence>
<dbReference type="InterPro" id="IPR011993">
    <property type="entry name" value="PH-like_dom_sf"/>
</dbReference>
<proteinExistence type="inferred from homology"/>
<evidence type="ECO:0000259" key="8">
    <source>
        <dbReference type="PROSITE" id="PS50002"/>
    </source>
</evidence>
<evidence type="ECO:0000256" key="5">
    <source>
        <dbReference type="ARBA" id="ARBA00022553"/>
    </source>
</evidence>
<gene>
    <name evidence="9" type="ORF">COCON_G00030610</name>
</gene>
<evidence type="ECO:0000256" key="7">
    <source>
        <dbReference type="SAM" id="MobiDB-lite"/>
    </source>
</evidence>
<comment type="subcellular location">
    <subcellularLocation>
        <location evidence="1">Cytoplasm</location>
    </subcellularLocation>
</comment>
<dbReference type="Gene3D" id="2.30.29.30">
    <property type="entry name" value="Pleckstrin-homology domain (PH domain)/Phosphotyrosine-binding domain (PTB)"/>
    <property type="match status" value="1"/>
</dbReference>
<dbReference type="GO" id="GO:0007266">
    <property type="term" value="P:Rho protein signal transduction"/>
    <property type="evidence" value="ECO:0007669"/>
    <property type="project" value="TreeGrafter"/>
</dbReference>
<keyword evidence="5" id="KW-0597">Phosphoprotein</keyword>
<dbReference type="GO" id="GO:1900029">
    <property type="term" value="P:positive regulation of ruffle assembly"/>
    <property type="evidence" value="ECO:0007669"/>
    <property type="project" value="TreeGrafter"/>
</dbReference>
<dbReference type="PROSITE" id="PS50002">
    <property type="entry name" value="SH3"/>
    <property type="match status" value="1"/>
</dbReference>
<dbReference type="Pfam" id="PF00018">
    <property type="entry name" value="SH3_1"/>
    <property type="match status" value="1"/>
</dbReference>
<evidence type="ECO:0000256" key="6">
    <source>
        <dbReference type="PROSITE-ProRule" id="PRU00192"/>
    </source>
</evidence>
<dbReference type="GO" id="GO:0003779">
    <property type="term" value="F:actin binding"/>
    <property type="evidence" value="ECO:0007669"/>
    <property type="project" value="TreeGrafter"/>
</dbReference>
<dbReference type="InterPro" id="IPR013761">
    <property type="entry name" value="SAM/pointed_sf"/>
</dbReference>
<accession>A0A9Q1DYR6</accession>
<dbReference type="SUPFAM" id="SSF47769">
    <property type="entry name" value="SAM/Pointed domain"/>
    <property type="match status" value="1"/>
</dbReference>
<keyword evidence="10" id="KW-1185">Reference proteome</keyword>
<dbReference type="InterPro" id="IPR041418">
    <property type="entry name" value="SAM_3"/>
</dbReference>
<feature type="domain" description="SH3" evidence="8">
    <location>
        <begin position="438"/>
        <end position="497"/>
    </location>
</feature>
<comment type="caution">
    <text evidence="9">The sequence shown here is derived from an EMBL/GenBank/DDBJ whole genome shotgun (WGS) entry which is preliminary data.</text>
</comment>
<dbReference type="GO" id="GO:0005737">
    <property type="term" value="C:cytoplasm"/>
    <property type="evidence" value="ECO:0007669"/>
    <property type="project" value="UniProtKB-SubCell"/>
</dbReference>
<dbReference type="Gene3D" id="1.10.150.50">
    <property type="entry name" value="Transcription Factor, Ets-1"/>
    <property type="match status" value="1"/>
</dbReference>
<reference evidence="9" key="1">
    <citation type="journal article" date="2023" name="Science">
        <title>Genome structures resolve the early diversification of teleost fishes.</title>
        <authorList>
            <person name="Parey E."/>
            <person name="Louis A."/>
            <person name="Montfort J."/>
            <person name="Bouchez O."/>
            <person name="Roques C."/>
            <person name="Iampietro C."/>
            <person name="Lluch J."/>
            <person name="Castinel A."/>
            <person name="Donnadieu C."/>
            <person name="Desvignes T."/>
            <person name="Floi Bucao C."/>
            <person name="Jouanno E."/>
            <person name="Wen M."/>
            <person name="Mejri S."/>
            <person name="Dirks R."/>
            <person name="Jansen H."/>
            <person name="Henkel C."/>
            <person name="Chen W.J."/>
            <person name="Zahm M."/>
            <person name="Cabau C."/>
            <person name="Klopp C."/>
            <person name="Thompson A.W."/>
            <person name="Robinson-Rechavi M."/>
            <person name="Braasch I."/>
            <person name="Lecointre G."/>
            <person name="Bobe J."/>
            <person name="Postlethwait J.H."/>
            <person name="Berthelot C."/>
            <person name="Roest Crollius H."/>
            <person name="Guiguen Y."/>
        </authorList>
    </citation>
    <scope>NUCLEOTIDE SEQUENCE</scope>
    <source>
        <strain evidence="9">Concon-B</strain>
    </source>
</reference>
<feature type="region of interest" description="Disordered" evidence="7">
    <location>
        <begin position="239"/>
        <end position="259"/>
    </location>
</feature>
<feature type="compositionally biased region" description="Polar residues" evidence="7">
    <location>
        <begin position="498"/>
        <end position="511"/>
    </location>
</feature>
<dbReference type="AlphaFoldDB" id="A0A9Q1DYR6"/>
<dbReference type="FunFam" id="1.10.150.50:FF:000023">
    <property type="entry name" value="Epidermal growth factor receptor kinase substrate 8"/>
    <property type="match status" value="1"/>
</dbReference>
<dbReference type="GO" id="GO:0032587">
    <property type="term" value="C:ruffle membrane"/>
    <property type="evidence" value="ECO:0007669"/>
    <property type="project" value="TreeGrafter"/>
</dbReference>
<dbReference type="FunFam" id="2.30.30.40:FF:000071">
    <property type="entry name" value="Epidermal growth factor receptor kinase substrate 8"/>
    <property type="match status" value="1"/>
</dbReference>
<evidence type="ECO:0000256" key="3">
    <source>
        <dbReference type="ARBA" id="ARBA00022443"/>
    </source>
</evidence>
<dbReference type="GO" id="GO:0035023">
    <property type="term" value="P:regulation of Rho protein signal transduction"/>
    <property type="evidence" value="ECO:0007669"/>
    <property type="project" value="TreeGrafter"/>
</dbReference>
<dbReference type="InterPro" id="IPR036028">
    <property type="entry name" value="SH3-like_dom_sf"/>
</dbReference>
<dbReference type="PANTHER" id="PTHR12287:SF24">
    <property type="entry name" value="EPIDERMAL GROWTH FACTOR RECEPTOR KINASE SUBSTRATE 8-LIKE PROTEIN 1 ISOFORM X1"/>
    <property type="match status" value="1"/>
</dbReference>
<dbReference type="InterPro" id="IPR001452">
    <property type="entry name" value="SH3_domain"/>
</dbReference>
<dbReference type="GO" id="GO:0031982">
    <property type="term" value="C:vesicle"/>
    <property type="evidence" value="ECO:0007669"/>
    <property type="project" value="TreeGrafter"/>
</dbReference>
<evidence type="ECO:0000313" key="9">
    <source>
        <dbReference type="EMBL" id="KAJ8284211.1"/>
    </source>
</evidence>
<dbReference type="PANTHER" id="PTHR12287">
    <property type="entry name" value="EPIDERMAL GROWTH FACTOR RECEPTOR KINASE SUBSTRATE EPS8-RELATED PROTEIN"/>
    <property type="match status" value="1"/>
</dbReference>
<dbReference type="SMART" id="SM00326">
    <property type="entry name" value="SH3"/>
    <property type="match status" value="1"/>
</dbReference>
<keyword evidence="3 6" id="KW-0728">SH3 domain</keyword>
<evidence type="ECO:0000256" key="4">
    <source>
        <dbReference type="ARBA" id="ARBA00022490"/>
    </source>
</evidence>
<dbReference type="CDD" id="cd09540">
    <property type="entry name" value="SAM_EPS8-like"/>
    <property type="match status" value="1"/>
</dbReference>
<dbReference type="CDD" id="cd11764">
    <property type="entry name" value="SH3_Eps8"/>
    <property type="match status" value="1"/>
</dbReference>
<protein>
    <recommendedName>
        <fullName evidence="8">SH3 domain-containing protein</fullName>
    </recommendedName>
</protein>
<keyword evidence="4" id="KW-0963">Cytoplasm</keyword>
<dbReference type="Pfam" id="PF08416">
    <property type="entry name" value="PTB"/>
    <property type="match status" value="1"/>
</dbReference>
<feature type="region of interest" description="Disordered" evidence="7">
    <location>
        <begin position="498"/>
        <end position="557"/>
    </location>
</feature>
<dbReference type="SUPFAM" id="SSF50044">
    <property type="entry name" value="SH3-domain"/>
    <property type="match status" value="1"/>
</dbReference>
<dbReference type="Pfam" id="PF18016">
    <property type="entry name" value="SAM_3"/>
    <property type="match status" value="1"/>
</dbReference>
<dbReference type="OrthoDB" id="4680325at2759"/>
<dbReference type="Proteomes" id="UP001152803">
    <property type="component" value="Unassembled WGS sequence"/>
</dbReference>
<dbReference type="Pfam" id="PF22975">
    <property type="entry name" value="EPS8_2nd"/>
    <property type="match status" value="1"/>
</dbReference>
<dbReference type="InterPro" id="IPR013625">
    <property type="entry name" value="PTB"/>
</dbReference>
<dbReference type="CDD" id="cd01210">
    <property type="entry name" value="PTB_EPS8"/>
    <property type="match status" value="1"/>
</dbReference>
<evidence type="ECO:0000313" key="10">
    <source>
        <dbReference type="Proteomes" id="UP001152803"/>
    </source>
</evidence>
<dbReference type="InterPro" id="IPR033928">
    <property type="entry name" value="EPS8_PTB"/>
</dbReference>
<dbReference type="InterPro" id="IPR055093">
    <property type="entry name" value="EPS8_2nd"/>
</dbReference>
<dbReference type="InterPro" id="IPR039801">
    <property type="entry name" value="EPS8-like"/>
</dbReference>
<dbReference type="EMBL" id="JAFJMO010000002">
    <property type="protein sequence ID" value="KAJ8284211.1"/>
    <property type="molecule type" value="Genomic_DNA"/>
</dbReference>
<evidence type="ECO:0000256" key="1">
    <source>
        <dbReference type="ARBA" id="ARBA00004496"/>
    </source>
</evidence>
<comment type="similarity">
    <text evidence="2">Belongs to the EPS8 family.</text>
</comment>
<dbReference type="InterPro" id="IPR035462">
    <property type="entry name" value="Eps8_SH3"/>
</dbReference>
<sequence length="688" mass="77000">MMSDISQYLVNHLVTFSLQGGEVRSVEEALSRLSHLGRTGRLWSQEMLVEVSTNAVRLRDAQNQDELEAFHVSAIHRCDAIRTEEEFPPLLLLVCQNQRQKKPDIHFFSCETVGVELIRDDIILTVTDYTAKTSRRLEALRASQAQRQQTQTYPAAVRMLAPPGIPDPPLAHAPNAPPPYPGPRDRLMLIPASLPVNGSGTQKADMSLQRAAREVEILNHCFDDIELFMGKLQKSAEAHSVLSQRNKKKKSRKKDAEDDLLTVRARPPAENEFIDIFQKFKYCFSLLARLKSCITNPTSEELVHHVFSPLEMIVRTTGGPVLGASVSSPAMTSGGVSLLQDSLTEEERQLWTALGPNWTLPRSQLRGPVPPYTPVFMDGWKPEALDPNGQAWEDPIESQHRHEALREKQEMTLSYPAGPMKSQAYASDEWDSAVLPPEGERQFRCSYDFVARNSSELSVLQGEKLEVIESSKRWWKCRNRFNQIGFVPFNILESMSALSETQPESPATHQITKPPPSLHTNTASSTPPPPPPLTLDPSTLRPRSMVLPTQHHPPVADTDKVMTINDELLQRLTNGKAGIARPLVIPRSSDTSVPLDYHSPPSEVMQWLRGKGFSEPTVQCLGVLTGAQLFSLNKEELRAVTPDEGARVYSQIMVHKTMLEDAHRATELEAVMEKQKMKVDLKLESSLL</sequence>
<dbReference type="SUPFAM" id="SSF50729">
    <property type="entry name" value="PH domain-like"/>
    <property type="match status" value="1"/>
</dbReference>
<name>A0A9Q1DYR6_CONCO</name>
<dbReference type="Gene3D" id="2.30.30.40">
    <property type="entry name" value="SH3 Domains"/>
    <property type="match status" value="1"/>
</dbReference>